<dbReference type="InterPro" id="IPR050363">
    <property type="entry name" value="MIP/Aquaporin"/>
</dbReference>
<evidence type="ECO:0000256" key="8">
    <source>
        <dbReference type="SAM" id="Phobius"/>
    </source>
</evidence>
<keyword evidence="10" id="KW-1185">Reference proteome</keyword>
<feature type="region of interest" description="Disordered" evidence="7">
    <location>
        <begin position="94"/>
        <end position="117"/>
    </location>
</feature>
<dbReference type="GeneID" id="34528125"/>
<feature type="compositionally biased region" description="Basic and acidic residues" evidence="7">
    <location>
        <begin position="22"/>
        <end position="49"/>
    </location>
</feature>
<evidence type="ECO:0000256" key="5">
    <source>
        <dbReference type="ARBA" id="ARBA00022989"/>
    </source>
</evidence>
<feature type="transmembrane region" description="Helical" evidence="8">
    <location>
        <begin position="339"/>
        <end position="361"/>
    </location>
</feature>
<dbReference type="eggNOG" id="KOG0224">
    <property type="taxonomic scope" value="Eukaryota"/>
</dbReference>
<dbReference type="InterPro" id="IPR000425">
    <property type="entry name" value="MIP"/>
</dbReference>
<dbReference type="STRING" id="1071383.J7RBU0"/>
<comment type="similarity">
    <text evidence="2">Belongs to the MIP/aquaporin (TC 1.A.8) family.</text>
</comment>
<feature type="region of interest" description="Disordered" evidence="7">
    <location>
        <begin position="132"/>
        <end position="181"/>
    </location>
</feature>
<dbReference type="HOGENOM" id="CLU_027014_0_0_1"/>
<feature type="region of interest" description="Disordered" evidence="7">
    <location>
        <begin position="628"/>
        <end position="651"/>
    </location>
</feature>
<reference evidence="9 10" key="1">
    <citation type="journal article" date="2011" name="Proc. Natl. Acad. Sci. U.S.A.">
        <title>Evolutionary erosion of yeast sex chromosomes by mating-type switching accidents.</title>
        <authorList>
            <person name="Gordon J.L."/>
            <person name="Armisen D."/>
            <person name="Proux-Wera E."/>
            <person name="Oheigeartaigh S.S."/>
            <person name="Byrne K.P."/>
            <person name="Wolfe K.H."/>
        </authorList>
    </citation>
    <scope>NUCLEOTIDE SEQUENCE [LARGE SCALE GENOMIC DNA]</scope>
    <source>
        <strain evidence="10">ATCC MYA-139 / BCRC 22969 / CBS 8797 / CCRC 22969 / KCTC 17520 / NBRC 10181 / NCYC 3082</strain>
    </source>
</reference>
<dbReference type="RefSeq" id="XP_022466615.1">
    <property type="nucleotide sequence ID" value="XM_022610305.1"/>
</dbReference>
<keyword evidence="6 8" id="KW-0472">Membrane</keyword>
<keyword evidence="5 8" id="KW-1133">Transmembrane helix</keyword>
<dbReference type="InterPro" id="IPR022357">
    <property type="entry name" value="MIP_CS"/>
</dbReference>
<dbReference type="PANTHER" id="PTHR43829">
    <property type="entry name" value="AQUAPORIN OR AQUAGLYCEROPORIN RELATED"/>
    <property type="match status" value="1"/>
</dbReference>
<dbReference type="NCBIfam" id="TIGR00861">
    <property type="entry name" value="MIP"/>
    <property type="match status" value="1"/>
</dbReference>
<keyword evidence="4 8" id="KW-0812">Transmembrane</keyword>
<feature type="compositionally biased region" description="Polar residues" evidence="7">
    <location>
        <begin position="52"/>
        <end position="64"/>
    </location>
</feature>
<dbReference type="PANTHER" id="PTHR43829:SF9">
    <property type="entry name" value="AQUAPORIN-9"/>
    <property type="match status" value="1"/>
</dbReference>
<gene>
    <name evidence="9" type="primary">KNAG0J02910</name>
    <name evidence="9" type="ordered locus">KNAG_0J02910</name>
</gene>
<dbReference type="KEGG" id="kng:KNAG_0J02910"/>
<dbReference type="EMBL" id="HE978323">
    <property type="protein sequence ID" value="CCK72370.1"/>
    <property type="molecule type" value="Genomic_DNA"/>
</dbReference>
<dbReference type="SUPFAM" id="SSF81338">
    <property type="entry name" value="Aquaporin-like"/>
    <property type="match status" value="1"/>
</dbReference>
<name>J7RBU0_HUIN7</name>
<dbReference type="OMA" id="MGTMVMI"/>
<feature type="transmembrane region" description="Helical" evidence="8">
    <location>
        <begin position="427"/>
        <end position="451"/>
    </location>
</feature>
<reference evidence="10" key="2">
    <citation type="submission" date="2012-08" db="EMBL/GenBank/DDBJ databases">
        <title>Genome sequence of Kazachstania naganishii.</title>
        <authorList>
            <person name="Gordon J.L."/>
            <person name="Armisen D."/>
            <person name="Proux-Wera E."/>
            <person name="OhEigeartaigh S.S."/>
            <person name="Byrne K.P."/>
            <person name="Wolfe K.H."/>
        </authorList>
    </citation>
    <scope>NUCLEOTIDE SEQUENCE [LARGE SCALE GENOMIC DNA]</scope>
    <source>
        <strain evidence="10">ATCC MYA-139 / BCRC 22969 / CBS 8797 / CCRC 22969 / KCTC 17520 / NBRC 10181 / NCYC 3082</strain>
    </source>
</reference>
<dbReference type="InterPro" id="IPR023271">
    <property type="entry name" value="Aquaporin-like"/>
</dbReference>
<evidence type="ECO:0000256" key="3">
    <source>
        <dbReference type="ARBA" id="ARBA00022448"/>
    </source>
</evidence>
<dbReference type="OrthoDB" id="3222at2759"/>
<feature type="region of interest" description="Disordered" evidence="7">
    <location>
        <begin position="1"/>
        <end position="64"/>
    </location>
</feature>
<dbReference type="Gene3D" id="1.20.1080.10">
    <property type="entry name" value="Glycerol uptake facilitator protein"/>
    <property type="match status" value="1"/>
</dbReference>
<keyword evidence="3" id="KW-0813">Transport</keyword>
<evidence type="ECO:0000256" key="7">
    <source>
        <dbReference type="SAM" id="MobiDB-lite"/>
    </source>
</evidence>
<comment type="subcellular location">
    <subcellularLocation>
        <location evidence="1">Membrane</location>
        <topology evidence="1">Multi-pass membrane protein</topology>
    </subcellularLocation>
</comment>
<protein>
    <submittedName>
        <fullName evidence="9">Uncharacterized protein</fullName>
    </submittedName>
</protein>
<feature type="compositionally biased region" description="Polar residues" evidence="7">
    <location>
        <begin position="640"/>
        <end position="651"/>
    </location>
</feature>
<accession>J7RBU0</accession>
<dbReference type="PRINTS" id="PR00783">
    <property type="entry name" value="MINTRINSICP"/>
</dbReference>
<evidence type="ECO:0000313" key="9">
    <source>
        <dbReference type="EMBL" id="CCK72370.1"/>
    </source>
</evidence>
<evidence type="ECO:0000313" key="10">
    <source>
        <dbReference type="Proteomes" id="UP000006310"/>
    </source>
</evidence>
<dbReference type="PROSITE" id="PS00221">
    <property type="entry name" value="MIP"/>
    <property type="match status" value="1"/>
</dbReference>
<dbReference type="AlphaFoldDB" id="J7RBU0"/>
<feature type="compositionally biased region" description="Low complexity" evidence="7">
    <location>
        <begin position="630"/>
        <end position="639"/>
    </location>
</feature>
<dbReference type="GO" id="GO:0005886">
    <property type="term" value="C:plasma membrane"/>
    <property type="evidence" value="ECO:0007669"/>
    <property type="project" value="TreeGrafter"/>
</dbReference>
<dbReference type="CDD" id="cd00333">
    <property type="entry name" value="MIP"/>
    <property type="match status" value="1"/>
</dbReference>
<feature type="compositionally biased region" description="Low complexity" evidence="7">
    <location>
        <begin position="139"/>
        <end position="151"/>
    </location>
</feature>
<dbReference type="Pfam" id="PF00230">
    <property type="entry name" value="MIP"/>
    <property type="match status" value="1"/>
</dbReference>
<dbReference type="GO" id="GO:0015250">
    <property type="term" value="F:water channel activity"/>
    <property type="evidence" value="ECO:0007669"/>
    <property type="project" value="TreeGrafter"/>
</dbReference>
<evidence type="ECO:0000256" key="4">
    <source>
        <dbReference type="ARBA" id="ARBA00022692"/>
    </source>
</evidence>
<proteinExistence type="inferred from homology"/>
<evidence type="ECO:0000256" key="2">
    <source>
        <dbReference type="ARBA" id="ARBA00006175"/>
    </source>
</evidence>
<dbReference type="Proteomes" id="UP000006310">
    <property type="component" value="Chromosome 10"/>
</dbReference>
<evidence type="ECO:0000256" key="6">
    <source>
        <dbReference type="ARBA" id="ARBA00023136"/>
    </source>
</evidence>
<organism evidence="9 10">
    <name type="scientific">Huiozyma naganishii (strain ATCC MYA-139 / BCRC 22969 / CBS 8797 / KCTC 17520 / NBRC 10181 / NCYC 3082 / Yp74L-3)</name>
    <name type="common">Yeast</name>
    <name type="synonym">Kazachstania naganishii</name>
    <dbReference type="NCBI Taxonomy" id="1071383"/>
    <lineage>
        <taxon>Eukaryota</taxon>
        <taxon>Fungi</taxon>
        <taxon>Dikarya</taxon>
        <taxon>Ascomycota</taxon>
        <taxon>Saccharomycotina</taxon>
        <taxon>Saccharomycetes</taxon>
        <taxon>Saccharomycetales</taxon>
        <taxon>Saccharomycetaceae</taxon>
        <taxon>Huiozyma</taxon>
    </lineage>
</organism>
<feature type="transmembrane region" description="Helical" evidence="8">
    <location>
        <begin position="477"/>
        <end position="496"/>
    </location>
</feature>
<dbReference type="GO" id="GO:0015254">
    <property type="term" value="F:glycerol channel activity"/>
    <property type="evidence" value="ECO:0007669"/>
    <property type="project" value="TreeGrafter"/>
</dbReference>
<evidence type="ECO:0000256" key="1">
    <source>
        <dbReference type="ARBA" id="ARBA00004141"/>
    </source>
</evidence>
<sequence length="651" mass="71974">MSNTNEALNEFLKGDVQSEPSLRSHERERSAGRGSKDENFDYERQDTPGRHASQSPTSALPSASYIPQYTMDGQMPFPIQEVIPNTQVTMSTAVDSQHHNSMSKGNSNGGNSGLRARTPTVTANVLNVGDFYNDRDTINNNSNGNINNSNGNGNGNGNDNEHNSDGGADDSTYHDDGDAPLNVPLLVKPKTLYQNPQTPTVLPSTYHPINKWSAVKQSYMKEFLAEFLGTLVMCLLGSAVCCQVNLGARATEISYNDSLNKLTDSLPTSLDDAITIVRTLQELVTPSPSGSFDAIPLGWGAAVVMGYFCSGGSAISGAHLNPSVTISNLVFRGFPLKKVPFYLCGQILGAFAGALITFIFYKRVFIELYSDWHLEQAVAADFITFPKPYLSSARQFTSEYVATAVFQACIFAMTDPYTCLSTDVFPLMLFILIFILNASMGYTTACAINLARDLGPRLALYAVGMDRKLLWIRYHHYFWVPITAPIFGALTGALVYDICVYQGHESPVNWPWTVYKEKFWKYWMRRPSWMYKKRERATSDLSEFSYAPDDDDYEYNMEDYGAGESNGILKKGKAKTKAKHQNSDSSDIDEEVVNKAVTFKSVQKRDRGYGGIPTILEEDGGTSFIEDGDSMMMSTDSSSLPNFVSTTNDEK</sequence>